<keyword evidence="3" id="KW-0472">Membrane</keyword>
<feature type="transmembrane region" description="Helical" evidence="3">
    <location>
        <begin position="923"/>
        <end position="943"/>
    </location>
</feature>
<dbReference type="InterPro" id="IPR017853">
    <property type="entry name" value="GH"/>
</dbReference>
<dbReference type="SUPFAM" id="SSF51445">
    <property type="entry name" value="(Trans)glycosidases"/>
    <property type="match status" value="1"/>
</dbReference>
<reference evidence="5 6" key="1">
    <citation type="submission" date="2019-07" db="EMBL/GenBank/DDBJ databases">
        <title>Whole genome shotgun sequence of Halolactibacillus alkaliphilus NBRC 103919.</title>
        <authorList>
            <person name="Hosoyama A."/>
            <person name="Uohara A."/>
            <person name="Ohji S."/>
            <person name="Ichikawa N."/>
        </authorList>
    </citation>
    <scope>NUCLEOTIDE SEQUENCE [LARGE SCALE GENOMIC DNA]</scope>
    <source>
        <strain evidence="5 6">NBRC 103919</strain>
    </source>
</reference>
<comment type="similarity">
    <text evidence="1">Belongs to the glycosyl hydrolase 3 family.</text>
</comment>
<evidence type="ECO:0000256" key="2">
    <source>
        <dbReference type="ARBA" id="ARBA00022801"/>
    </source>
</evidence>
<keyword evidence="6" id="KW-1185">Reference proteome</keyword>
<dbReference type="RefSeq" id="WP_089803483.1">
    <property type="nucleotide sequence ID" value="NZ_BJYE01000042.1"/>
</dbReference>
<dbReference type="Gene3D" id="3.20.20.300">
    <property type="entry name" value="Glycoside hydrolase, family 3, N-terminal domain"/>
    <property type="match status" value="1"/>
</dbReference>
<dbReference type="Gene3D" id="2.60.40.10">
    <property type="entry name" value="Immunoglobulins"/>
    <property type="match status" value="1"/>
</dbReference>
<dbReference type="EMBL" id="BJYE01000042">
    <property type="protein sequence ID" value="GEN57820.1"/>
    <property type="molecule type" value="Genomic_DNA"/>
</dbReference>
<dbReference type="SMART" id="SM01217">
    <property type="entry name" value="Fn3_like"/>
    <property type="match status" value="1"/>
</dbReference>
<dbReference type="STRING" id="442899.SAMN05720591_13912"/>
<evidence type="ECO:0000313" key="6">
    <source>
        <dbReference type="Proteomes" id="UP000321400"/>
    </source>
</evidence>
<proteinExistence type="inferred from homology"/>
<evidence type="ECO:0000259" key="4">
    <source>
        <dbReference type="SMART" id="SM01217"/>
    </source>
</evidence>
<evidence type="ECO:0000256" key="1">
    <source>
        <dbReference type="ARBA" id="ARBA00005336"/>
    </source>
</evidence>
<feature type="domain" description="Fibronectin type III-like" evidence="4">
    <location>
        <begin position="421"/>
        <end position="498"/>
    </location>
</feature>
<accession>A0A511X4E5</accession>
<dbReference type="PANTHER" id="PTHR42715">
    <property type="entry name" value="BETA-GLUCOSIDASE"/>
    <property type="match status" value="1"/>
</dbReference>
<evidence type="ECO:0000313" key="5">
    <source>
        <dbReference type="EMBL" id="GEN57820.1"/>
    </source>
</evidence>
<dbReference type="InterPro" id="IPR050288">
    <property type="entry name" value="Cellulose_deg_GH3"/>
</dbReference>
<dbReference type="Pfam" id="PF14310">
    <property type="entry name" value="Fn3-like"/>
    <property type="match status" value="1"/>
</dbReference>
<dbReference type="GO" id="GO:0005975">
    <property type="term" value="P:carbohydrate metabolic process"/>
    <property type="evidence" value="ECO:0007669"/>
    <property type="project" value="InterPro"/>
</dbReference>
<keyword evidence="2" id="KW-0378">Hydrolase</keyword>
<dbReference type="SUPFAM" id="SSF52279">
    <property type="entry name" value="Beta-D-glucan exohydrolase, C-terminal domain"/>
    <property type="match status" value="1"/>
</dbReference>
<sequence length="952" mass="104592">MEKKKMSKKKFRTLWSTILSVLVIIVIGANIALNYYSDVITAYFDELDITSPEAVAVREESKEVAEKIADEGIILLQNQDDALPLETGAKVNVFGWSFTNPIYGGTGSGGTDASTAITPLDGFKNAGIEVNQELYDDYVATGIERPLVLMDGQDWSVPEPVASDFYTEDRINQAKEYSDTAVIFISRSGGEGADLPDVLDGPDTFDPNAGMFGAGQKFGNEDDLDPNKHYLELSNREKDMVEVVTANFDNIIVVVNSANTFELEWVRDYEQVKSVINIAGPGQSGFGSLGKVLAGTINPSGRTVDIYATDLFDAPAAKNVGDFRYVVENADGSLSQAYDQENVPLTYINYAEGIYVGYRYYETAATEGAINYEEKVMYPFGHGLSYTTFEQEVVSGSLVWDDSEVKVDVEVTNTGEMAGKDVVQLYYSAPYTGNIEKSVVDLGAFVKTDVIEPGESQVVTLSFKVDDMASYDSNKVYSDNGSYVLESGEYDLMLMRNSHEKIADVSSQTLSEKVFNQTARETDYQVATNQFDEDVTGEGSIQTYLSRENGFENIDDVNQNEVFEITTEEGEVIEVKGTLIDNSFISMVNDIRYNITENTHEKAPTTGEDNGLTLDEFIGVDYEDERWEELLNQLSVDDMEKLVINGGYKTVELESIEKPGTVDYDGPAGISSFVSATGASGIPFPSQVMVASTWNLVLAEEMGQAIGAEAEVYGVTGWYAPGINLHRTGFAGRNFEYYSEDPLLSGKMAASAIKGYQDNGGVVYMKHFALNDQEKNRQLGVLTWSNEQAIREIYLEPFELAVKEGGAMGVMSAFNSIGTTWAGASSGLLNEVLRNEWGFKGTVITDMYIINDTPYMSAQQAIRNGNDLLLTGVAPYGVPEFDATGIDTQWALRDASKNILYTTANSRAMDAGMSDDTPQWVTISIYVNIIISLAIVLAFYFVFKNSKKRDVA</sequence>
<dbReference type="InterPro" id="IPR036962">
    <property type="entry name" value="Glyco_hydro_3_N_sf"/>
</dbReference>
<dbReference type="InterPro" id="IPR002772">
    <property type="entry name" value="Glyco_hydro_3_C"/>
</dbReference>
<dbReference type="InterPro" id="IPR001764">
    <property type="entry name" value="Glyco_hydro_3_N"/>
</dbReference>
<dbReference type="InterPro" id="IPR013783">
    <property type="entry name" value="Ig-like_fold"/>
</dbReference>
<comment type="caution">
    <text evidence="5">The sequence shown here is derived from an EMBL/GenBank/DDBJ whole genome shotgun (WGS) entry which is preliminary data.</text>
</comment>
<dbReference type="Proteomes" id="UP000321400">
    <property type="component" value="Unassembled WGS sequence"/>
</dbReference>
<dbReference type="InterPro" id="IPR026891">
    <property type="entry name" value="Fn3-like"/>
</dbReference>
<dbReference type="InterPro" id="IPR036881">
    <property type="entry name" value="Glyco_hydro_3_C_sf"/>
</dbReference>
<protein>
    <submittedName>
        <fullName evidence="5">Beta-glucosidase</fullName>
    </submittedName>
</protein>
<keyword evidence="3" id="KW-0812">Transmembrane</keyword>
<dbReference type="Pfam" id="PF00933">
    <property type="entry name" value="Glyco_hydro_3"/>
    <property type="match status" value="1"/>
</dbReference>
<dbReference type="Pfam" id="PF01915">
    <property type="entry name" value="Glyco_hydro_3_C"/>
    <property type="match status" value="1"/>
</dbReference>
<dbReference type="OrthoDB" id="9805821at2"/>
<dbReference type="PANTHER" id="PTHR42715:SF10">
    <property type="entry name" value="BETA-GLUCOSIDASE"/>
    <property type="match status" value="1"/>
</dbReference>
<evidence type="ECO:0000256" key="3">
    <source>
        <dbReference type="SAM" id="Phobius"/>
    </source>
</evidence>
<name>A0A511X4E5_9BACI</name>
<gene>
    <name evidence="5" type="ORF">HAL01_22840</name>
</gene>
<dbReference type="AlphaFoldDB" id="A0A511X4E5"/>
<organism evidence="5 6">
    <name type="scientific">Halolactibacillus alkaliphilus</name>
    <dbReference type="NCBI Taxonomy" id="442899"/>
    <lineage>
        <taxon>Bacteria</taxon>
        <taxon>Bacillati</taxon>
        <taxon>Bacillota</taxon>
        <taxon>Bacilli</taxon>
        <taxon>Bacillales</taxon>
        <taxon>Bacillaceae</taxon>
        <taxon>Halolactibacillus</taxon>
    </lineage>
</organism>
<keyword evidence="3" id="KW-1133">Transmembrane helix</keyword>
<dbReference type="GO" id="GO:0004553">
    <property type="term" value="F:hydrolase activity, hydrolyzing O-glycosyl compounds"/>
    <property type="evidence" value="ECO:0007669"/>
    <property type="project" value="InterPro"/>
</dbReference>
<dbReference type="Gene3D" id="3.40.50.1700">
    <property type="entry name" value="Glycoside hydrolase family 3 C-terminal domain"/>
    <property type="match status" value="1"/>
</dbReference>
<dbReference type="PRINTS" id="PR00133">
    <property type="entry name" value="GLHYDRLASE3"/>
</dbReference>